<organism evidence="1 2">
    <name type="scientific">Pseudodesulfovibrio karagichevae</name>
    <dbReference type="NCBI Taxonomy" id="3239305"/>
    <lineage>
        <taxon>Bacteria</taxon>
        <taxon>Pseudomonadati</taxon>
        <taxon>Thermodesulfobacteriota</taxon>
        <taxon>Desulfovibrionia</taxon>
        <taxon>Desulfovibrionales</taxon>
        <taxon>Desulfovibrionaceae</taxon>
    </lineage>
</organism>
<name>A0ABV4K7E8_9BACT</name>
<accession>A0ABV4K7E8</accession>
<dbReference type="Proteomes" id="UP001568698">
    <property type="component" value="Unassembled WGS sequence"/>
</dbReference>
<keyword evidence="2" id="KW-1185">Reference proteome</keyword>
<evidence type="ECO:0000313" key="2">
    <source>
        <dbReference type="Proteomes" id="UP001568698"/>
    </source>
</evidence>
<sequence length="218" mass="24966">MEGSQMKIGCMPFAAPLVRAILEGTKTQTRRVVKLDIARDNRFPIGKNTVMNIRDPRAVEYAPYQKGDILWIREPGKVIDVKDYGEDGMDLVVEYIADGKCAGIEVPPRLSEVWESKYEYRAPNWALNHQGIPNGVFKEAARLFIKITNVRVEWLRDISEEDAESEVVGNGEMFECGRDEFQHLWDSVAKPGTKWTDSPWVWVYEFERTDKPSGWPGN</sequence>
<proteinExistence type="predicted"/>
<reference evidence="1 2" key="1">
    <citation type="submission" date="2024-08" db="EMBL/GenBank/DDBJ databases">
        <title>Sulfate-reducing bacteria isolated from formation water of the oil field in Kazakhstan and description of Pseudodesulfovibrio sp.</title>
        <authorList>
            <person name="Bidzhieva S.K."/>
            <person name="Tourova T.P."/>
            <person name="Grouzdev D.S."/>
            <person name="Beletsky A.V."/>
            <person name="Sokolova D.S."/>
            <person name="Samigullina S.R."/>
            <person name="Poltaraus A.B."/>
            <person name="Avtukh A.N."/>
            <person name="Tereshina V.M."/>
            <person name="Zhaparov N.S."/>
            <person name="Mardanov A.V."/>
            <person name="Nazina T.N."/>
        </authorList>
    </citation>
    <scope>NUCLEOTIDE SEQUENCE [LARGE SCALE GENOMIC DNA]</scope>
    <source>
        <strain evidence="1 2">9FUS</strain>
    </source>
</reference>
<feature type="non-terminal residue" evidence="1">
    <location>
        <position position="1"/>
    </location>
</feature>
<evidence type="ECO:0008006" key="3">
    <source>
        <dbReference type="Google" id="ProtNLM"/>
    </source>
</evidence>
<dbReference type="EMBL" id="JBGLYH010000114">
    <property type="protein sequence ID" value="MEZ7198908.1"/>
    <property type="molecule type" value="Genomic_DNA"/>
</dbReference>
<protein>
    <recommendedName>
        <fullName evidence="3">ASCH domain-containing protein</fullName>
    </recommendedName>
</protein>
<evidence type="ECO:0000313" key="1">
    <source>
        <dbReference type="EMBL" id="MEZ7198908.1"/>
    </source>
</evidence>
<comment type="caution">
    <text evidence="1">The sequence shown here is derived from an EMBL/GenBank/DDBJ whole genome shotgun (WGS) entry which is preliminary data.</text>
</comment>
<dbReference type="RefSeq" id="WP_371388385.1">
    <property type="nucleotide sequence ID" value="NZ_JBGLYH010000114.1"/>
</dbReference>
<gene>
    <name evidence="1" type="ORF">AB6M95_19375</name>
</gene>